<feature type="transmembrane region" description="Helical" evidence="5">
    <location>
        <begin position="326"/>
        <end position="351"/>
    </location>
</feature>
<dbReference type="GO" id="GO:0005886">
    <property type="term" value="C:plasma membrane"/>
    <property type="evidence" value="ECO:0007669"/>
    <property type="project" value="UniProtKB-SubCell"/>
</dbReference>
<comment type="subcellular location">
    <subcellularLocation>
        <location evidence="5">Cell membrane</location>
        <topology evidence="5">Multi-pass membrane protein</topology>
    </subcellularLocation>
    <subcellularLocation>
        <location evidence="1">Endomembrane system</location>
        <topology evidence="1">Multi-pass membrane protein</topology>
    </subcellularLocation>
    <subcellularLocation>
        <location evidence="6">Membrane</location>
        <topology evidence="6">Multi-pass membrane protein</topology>
    </subcellularLocation>
</comment>
<dbReference type="Proteomes" id="UP000642748">
    <property type="component" value="Unassembled WGS sequence"/>
</dbReference>
<comment type="similarity">
    <text evidence="5">Belongs to the complex I subunit 2 family.</text>
</comment>
<proteinExistence type="inferred from homology"/>
<dbReference type="GO" id="GO:0050136">
    <property type="term" value="F:NADH dehydrogenase (quinone) (non-electrogenic) activity"/>
    <property type="evidence" value="ECO:0007669"/>
    <property type="project" value="UniProtKB-UniRule"/>
</dbReference>
<evidence type="ECO:0000313" key="8">
    <source>
        <dbReference type="EMBL" id="GIH12262.1"/>
    </source>
</evidence>
<feature type="transmembrane region" description="Helical" evidence="5">
    <location>
        <begin position="34"/>
        <end position="55"/>
    </location>
</feature>
<keyword evidence="4 5" id="KW-0472">Membrane</keyword>
<sequence>MSIDQVALLPGYCAAGTALLAFLADLLVPGRRAVVAAATAVGTVATAVAAIAVGRGPVRRTFCSVGCSYVADHRAALIAVVFALLTLVVVALSVPSQSLGEYYFLLGCSMTGGVILGYTRDLISLTVAVETLTLPLYPLVAFRRRSVASAEGAITFFVVSVVSTAVTLLGAALLYASTGALHFTVLAGALQQGHRQPMVTTGAVLVIAGLAFKVAAVPMHAWAPAAYDGAPVPVAAYLSTASKLGGVIAILYVAVDALGPALDIVGPALAVVATLTMLVGNLGALRQTRMVRLLAWSSIAQAGYILAPLGALALSRGRTPPAMSAAVAATVGYAVFYVILEIGAFGAVVALRGDQDGGPIADYRGAARRAPWVTGVFTLSMIGLAGLPPGLAGLFAKVIVVRALLSGGAAWLAIVVAVNAVIGLAYYVRAVGSLFATGDETARIRVGWPVAAALGAVAVVAVVVGFAPQLVIDSLT</sequence>
<comment type="function">
    <text evidence="5">NDH-1 shuttles electrons from NADH, via FMN and iron-sulfur (Fe-S) centers, to quinones in the respiratory chain. The immediate electron acceptor for the enzyme in this species is believed to be a menaquinone. Couples the redox reaction to proton translocation (for every two electrons transferred, four hydrogen ions are translocated across the cytoplasmic membrane), and thus conserves the redox energy in a proton gradient.</text>
</comment>
<dbReference type="Pfam" id="PF00361">
    <property type="entry name" value="Proton_antipo_M"/>
    <property type="match status" value="1"/>
</dbReference>
<keyword evidence="5" id="KW-0874">Quinone</keyword>
<feature type="transmembrane region" description="Helical" evidence="5">
    <location>
        <begin position="234"/>
        <end position="255"/>
    </location>
</feature>
<dbReference type="EMBL" id="BONZ01000006">
    <property type="protein sequence ID" value="GIH12262.1"/>
    <property type="molecule type" value="Genomic_DNA"/>
</dbReference>
<dbReference type="EC" id="7.1.1.-" evidence="5"/>
<dbReference type="PANTHER" id="PTHR22773">
    <property type="entry name" value="NADH DEHYDROGENASE"/>
    <property type="match status" value="1"/>
</dbReference>
<dbReference type="GO" id="GO:0008137">
    <property type="term" value="F:NADH dehydrogenase (ubiquinone) activity"/>
    <property type="evidence" value="ECO:0007669"/>
    <property type="project" value="InterPro"/>
</dbReference>
<dbReference type="InterPro" id="IPR001750">
    <property type="entry name" value="ND/Mrp_TM"/>
</dbReference>
<feature type="transmembrane region" description="Helical" evidence="5">
    <location>
        <begin position="372"/>
        <end position="396"/>
    </location>
</feature>
<dbReference type="GO" id="GO:0042773">
    <property type="term" value="P:ATP synthesis coupled electron transport"/>
    <property type="evidence" value="ECO:0007669"/>
    <property type="project" value="InterPro"/>
</dbReference>
<gene>
    <name evidence="8" type="primary">nuoN_1</name>
    <name evidence="5" type="synonym">nuoN</name>
    <name evidence="8" type="ORF">Raf01_04340</name>
</gene>
<evidence type="ECO:0000256" key="2">
    <source>
        <dbReference type="ARBA" id="ARBA00022692"/>
    </source>
</evidence>
<evidence type="ECO:0000256" key="1">
    <source>
        <dbReference type="ARBA" id="ARBA00004127"/>
    </source>
</evidence>
<feature type="transmembrane region" description="Helical" evidence="5">
    <location>
        <begin position="125"/>
        <end position="142"/>
    </location>
</feature>
<comment type="caution">
    <text evidence="8">The sequence shown here is derived from an EMBL/GenBank/DDBJ whole genome shotgun (WGS) entry which is preliminary data.</text>
</comment>
<protein>
    <recommendedName>
        <fullName evidence="5">NADH-quinone oxidoreductase subunit N</fullName>
        <ecNumber evidence="5">7.1.1.-</ecNumber>
    </recommendedName>
    <alternativeName>
        <fullName evidence="5">NADH dehydrogenase I subunit N</fullName>
    </alternativeName>
    <alternativeName>
        <fullName evidence="5">NDH-1 subunit N</fullName>
    </alternativeName>
</protein>
<evidence type="ECO:0000256" key="3">
    <source>
        <dbReference type="ARBA" id="ARBA00022989"/>
    </source>
</evidence>
<evidence type="ECO:0000256" key="4">
    <source>
        <dbReference type="ARBA" id="ARBA00023136"/>
    </source>
</evidence>
<keyword evidence="9" id="KW-1185">Reference proteome</keyword>
<reference evidence="8" key="1">
    <citation type="submission" date="2021-01" db="EMBL/GenBank/DDBJ databases">
        <title>Whole genome shotgun sequence of Rugosimonospora africana NBRC 104875.</title>
        <authorList>
            <person name="Komaki H."/>
            <person name="Tamura T."/>
        </authorList>
    </citation>
    <scope>NUCLEOTIDE SEQUENCE</scope>
    <source>
        <strain evidence="8">NBRC 104875</strain>
    </source>
</reference>
<feature type="transmembrane region" description="Helical" evidence="5">
    <location>
        <begin position="154"/>
        <end position="178"/>
    </location>
</feature>
<feature type="domain" description="NADH:quinone oxidoreductase/Mrp antiporter transmembrane" evidence="7">
    <location>
        <begin position="120"/>
        <end position="422"/>
    </location>
</feature>
<dbReference type="RefSeq" id="WP_203915981.1">
    <property type="nucleotide sequence ID" value="NZ_BONZ01000006.1"/>
</dbReference>
<dbReference type="AlphaFoldDB" id="A0A8J3QMI7"/>
<feature type="transmembrane region" description="Helical" evidence="5">
    <location>
        <begin position="261"/>
        <end position="281"/>
    </location>
</feature>
<comment type="catalytic activity">
    <reaction evidence="5">
        <text>a quinone + NADH + 5 H(+)(in) = a quinol + NAD(+) + 4 H(+)(out)</text>
        <dbReference type="Rhea" id="RHEA:57888"/>
        <dbReference type="ChEBI" id="CHEBI:15378"/>
        <dbReference type="ChEBI" id="CHEBI:24646"/>
        <dbReference type="ChEBI" id="CHEBI:57540"/>
        <dbReference type="ChEBI" id="CHEBI:57945"/>
        <dbReference type="ChEBI" id="CHEBI:132124"/>
    </reaction>
</comment>
<accession>A0A8J3QMI7</accession>
<organism evidence="8 9">
    <name type="scientific">Rugosimonospora africana</name>
    <dbReference type="NCBI Taxonomy" id="556532"/>
    <lineage>
        <taxon>Bacteria</taxon>
        <taxon>Bacillati</taxon>
        <taxon>Actinomycetota</taxon>
        <taxon>Actinomycetes</taxon>
        <taxon>Micromonosporales</taxon>
        <taxon>Micromonosporaceae</taxon>
        <taxon>Rugosimonospora</taxon>
    </lineage>
</organism>
<feature type="transmembrane region" description="Helical" evidence="5">
    <location>
        <begin position="408"/>
        <end position="428"/>
    </location>
</feature>
<dbReference type="HAMAP" id="MF_00445">
    <property type="entry name" value="NDH1_NuoN_1"/>
    <property type="match status" value="1"/>
</dbReference>
<dbReference type="GO" id="GO:0012505">
    <property type="term" value="C:endomembrane system"/>
    <property type="evidence" value="ECO:0007669"/>
    <property type="project" value="UniProtKB-SubCell"/>
</dbReference>
<feature type="transmembrane region" description="Helical" evidence="5">
    <location>
        <begin position="75"/>
        <end position="95"/>
    </location>
</feature>
<evidence type="ECO:0000259" key="7">
    <source>
        <dbReference type="Pfam" id="PF00361"/>
    </source>
</evidence>
<keyword evidence="5" id="KW-1003">Cell membrane</keyword>
<evidence type="ECO:0000256" key="5">
    <source>
        <dbReference type="HAMAP-Rule" id="MF_00445"/>
    </source>
</evidence>
<keyword evidence="5" id="KW-0813">Transport</keyword>
<keyword evidence="5" id="KW-1278">Translocase</keyword>
<keyword evidence="3 5" id="KW-1133">Transmembrane helix</keyword>
<feature type="transmembrane region" description="Helical" evidence="5">
    <location>
        <begin position="448"/>
        <end position="472"/>
    </location>
</feature>
<feature type="transmembrane region" description="Helical" evidence="5">
    <location>
        <begin position="293"/>
        <end position="314"/>
    </location>
</feature>
<evidence type="ECO:0000313" key="9">
    <source>
        <dbReference type="Proteomes" id="UP000642748"/>
    </source>
</evidence>
<comment type="subunit">
    <text evidence="5">NDH-1 is composed of 14 different subunits. Subunits NuoA, H, J, K, L, M, N constitute the membrane sector of the complex.</text>
</comment>
<evidence type="ECO:0000256" key="6">
    <source>
        <dbReference type="RuleBase" id="RU000320"/>
    </source>
</evidence>
<feature type="transmembrane region" description="Helical" evidence="5">
    <location>
        <begin position="198"/>
        <end position="222"/>
    </location>
</feature>
<name>A0A8J3QMI7_9ACTN</name>
<keyword evidence="5" id="KW-0520">NAD</keyword>
<keyword evidence="2 5" id="KW-0812">Transmembrane</keyword>
<feature type="transmembrane region" description="Helical" evidence="5">
    <location>
        <begin position="6"/>
        <end position="27"/>
    </location>
</feature>
<dbReference type="InterPro" id="IPR010096">
    <property type="entry name" value="NADH-Q_OxRdtase_suN/2"/>
</dbReference>
<dbReference type="GO" id="GO:0048038">
    <property type="term" value="F:quinone binding"/>
    <property type="evidence" value="ECO:0007669"/>
    <property type="project" value="UniProtKB-KW"/>
</dbReference>